<dbReference type="WBParaSite" id="PSAMB.scaffold23size113048.g490.t1">
    <property type="protein sequence ID" value="PSAMB.scaffold23size113048.g490.t1"/>
    <property type="gene ID" value="PSAMB.scaffold23size113048.g490"/>
</dbReference>
<accession>A0A914VRF9</accession>
<evidence type="ECO:0000256" key="1">
    <source>
        <dbReference type="SAM" id="SignalP"/>
    </source>
</evidence>
<organism evidence="2 3">
    <name type="scientific">Plectus sambesii</name>
    <dbReference type="NCBI Taxonomy" id="2011161"/>
    <lineage>
        <taxon>Eukaryota</taxon>
        <taxon>Metazoa</taxon>
        <taxon>Ecdysozoa</taxon>
        <taxon>Nematoda</taxon>
        <taxon>Chromadorea</taxon>
        <taxon>Plectida</taxon>
        <taxon>Plectina</taxon>
        <taxon>Plectoidea</taxon>
        <taxon>Plectidae</taxon>
        <taxon>Plectus</taxon>
    </lineage>
</organism>
<protein>
    <submittedName>
        <fullName evidence="3">Uncharacterized protein</fullName>
    </submittedName>
</protein>
<keyword evidence="1" id="KW-0732">Signal</keyword>
<name>A0A914VRF9_9BILA</name>
<feature type="signal peptide" evidence="1">
    <location>
        <begin position="1"/>
        <end position="20"/>
    </location>
</feature>
<reference evidence="3" key="1">
    <citation type="submission" date="2022-11" db="UniProtKB">
        <authorList>
            <consortium name="WormBaseParasite"/>
        </authorList>
    </citation>
    <scope>IDENTIFICATION</scope>
</reference>
<evidence type="ECO:0000313" key="2">
    <source>
        <dbReference type="Proteomes" id="UP000887566"/>
    </source>
</evidence>
<feature type="chain" id="PRO_5036860433" evidence="1">
    <location>
        <begin position="21"/>
        <end position="89"/>
    </location>
</feature>
<dbReference type="AlphaFoldDB" id="A0A914VRF9"/>
<keyword evidence="2" id="KW-1185">Reference proteome</keyword>
<sequence length="89" mass="9671">MKKIFIVLVSLYLLVALTEAVGSRGAHAGGRGHPRRGASVGNGVNNGYGNYGSYGYYPGSYGYYPGYNPYANQIQYNGLENLLGFGRRR</sequence>
<dbReference type="Proteomes" id="UP000887566">
    <property type="component" value="Unplaced"/>
</dbReference>
<proteinExistence type="predicted"/>
<evidence type="ECO:0000313" key="3">
    <source>
        <dbReference type="WBParaSite" id="PSAMB.scaffold23size113048.g490.t1"/>
    </source>
</evidence>